<reference evidence="2" key="1">
    <citation type="journal article" date="2011" name="Nat. Commun.">
        <title>Effector diversification within compartments of the Leptosphaeria maculans genome affected by Repeat-Induced Point mutations.</title>
        <authorList>
            <person name="Rouxel T."/>
            <person name="Grandaubert J."/>
            <person name="Hane J.K."/>
            <person name="Hoede C."/>
            <person name="van de Wouw A.P."/>
            <person name="Couloux A."/>
            <person name="Dominguez V."/>
            <person name="Anthouard V."/>
            <person name="Bally P."/>
            <person name="Bourras S."/>
            <person name="Cozijnsen A.J."/>
            <person name="Ciuffetti L.M."/>
            <person name="Degrave A."/>
            <person name="Dilmaghani A."/>
            <person name="Duret L."/>
            <person name="Fudal I."/>
            <person name="Goodwin S.B."/>
            <person name="Gout L."/>
            <person name="Glaser N."/>
            <person name="Linglin J."/>
            <person name="Kema G.H.J."/>
            <person name="Lapalu N."/>
            <person name="Lawrence C.B."/>
            <person name="May K."/>
            <person name="Meyer M."/>
            <person name="Ollivier B."/>
            <person name="Poulain J."/>
            <person name="Schoch C.L."/>
            <person name="Simon A."/>
            <person name="Spatafora J.W."/>
            <person name="Stachowiak A."/>
            <person name="Turgeon B.G."/>
            <person name="Tyler B.M."/>
            <person name="Vincent D."/>
            <person name="Weissenbach J."/>
            <person name="Amselem J."/>
            <person name="Quesneville H."/>
            <person name="Oliver R.P."/>
            <person name="Wincker P."/>
            <person name="Balesdent M.-H."/>
            <person name="Howlett B.J."/>
        </authorList>
    </citation>
    <scope>NUCLEOTIDE SEQUENCE [LARGE SCALE GENOMIC DNA]</scope>
    <source>
        <strain evidence="2">JN3 / isolate v23.1.3 / race Av1-4-5-6-7-8</strain>
    </source>
</reference>
<sequence length="55" mass="6171">MLQLLVSGRFASLGQTLGLVQVEIVLVQHRRNEWGFCAMFRFNLEVTEDGIACCA</sequence>
<evidence type="ECO:0000313" key="2">
    <source>
        <dbReference type="Proteomes" id="UP000002668"/>
    </source>
</evidence>
<dbReference type="VEuPathDB" id="FungiDB:LEMA_uP106690.1"/>
<organism evidence="2">
    <name type="scientific">Leptosphaeria maculans (strain JN3 / isolate v23.1.3 / race Av1-4-5-6-7-8)</name>
    <name type="common">Blackleg fungus</name>
    <name type="synonym">Phoma lingam</name>
    <dbReference type="NCBI Taxonomy" id="985895"/>
    <lineage>
        <taxon>Eukaryota</taxon>
        <taxon>Fungi</taxon>
        <taxon>Dikarya</taxon>
        <taxon>Ascomycota</taxon>
        <taxon>Pezizomycotina</taxon>
        <taxon>Dothideomycetes</taxon>
        <taxon>Pleosporomycetidae</taxon>
        <taxon>Pleosporales</taxon>
        <taxon>Pleosporineae</taxon>
        <taxon>Leptosphaeriaceae</taxon>
        <taxon>Plenodomus</taxon>
        <taxon>Plenodomus lingam/Leptosphaeria maculans species complex</taxon>
    </lineage>
</organism>
<gene>
    <name evidence="1" type="ORF">LEMA_uP106690.1</name>
</gene>
<dbReference type="InParanoid" id="E4ZYW9"/>
<dbReference type="Proteomes" id="UP000002668">
    <property type="component" value="Genome"/>
</dbReference>
<protein>
    <submittedName>
        <fullName evidence="1">Predicted protein</fullName>
    </submittedName>
</protein>
<dbReference type="AlphaFoldDB" id="E4ZYW9"/>
<name>E4ZYW9_LEPMJ</name>
<proteinExistence type="predicted"/>
<dbReference type="HOGENOM" id="CLU_3032814_0_0_1"/>
<keyword evidence="2" id="KW-1185">Reference proteome</keyword>
<evidence type="ECO:0000313" key="1">
    <source>
        <dbReference type="EMBL" id="CBX96404.1"/>
    </source>
</evidence>
<accession>E4ZYW9</accession>
<dbReference type="EMBL" id="FP929129">
    <property type="protein sequence ID" value="CBX96404.1"/>
    <property type="molecule type" value="Genomic_DNA"/>
</dbReference>